<proteinExistence type="predicted"/>
<reference evidence="1 2" key="1">
    <citation type="journal article" date="2013" name="Genome Biol.">
        <title>The genome sequence of the most widely cultivated cacao type and its use to identify candidate genes regulating pod color.</title>
        <authorList>
            <person name="Motamayor J.C."/>
            <person name="Mockaitis K."/>
            <person name="Schmutz J."/>
            <person name="Haiminen N."/>
            <person name="Iii D.L."/>
            <person name="Cornejo O."/>
            <person name="Findley S.D."/>
            <person name="Zheng P."/>
            <person name="Utro F."/>
            <person name="Royaert S."/>
            <person name="Saski C."/>
            <person name="Jenkins J."/>
            <person name="Podicheti R."/>
            <person name="Zhao M."/>
            <person name="Scheffler B.E."/>
            <person name="Stack J.C."/>
            <person name="Feltus F.A."/>
            <person name="Mustiga G.M."/>
            <person name="Amores F."/>
            <person name="Phillips W."/>
            <person name="Marelli J.P."/>
            <person name="May G.D."/>
            <person name="Shapiro H."/>
            <person name="Ma J."/>
            <person name="Bustamante C.D."/>
            <person name="Schnell R.J."/>
            <person name="Main D."/>
            <person name="Gilbert D."/>
            <person name="Parida L."/>
            <person name="Kuhn D.N."/>
        </authorList>
    </citation>
    <scope>NUCLEOTIDE SEQUENCE [LARGE SCALE GENOMIC DNA]</scope>
    <source>
        <strain evidence="2">cv. Matina 1-6</strain>
    </source>
</reference>
<dbReference type="Proteomes" id="UP000026915">
    <property type="component" value="Chromosome 2"/>
</dbReference>
<name>A0A061E7N1_THECC</name>
<dbReference type="AlphaFoldDB" id="A0A061E7N1"/>
<dbReference type="EMBL" id="CM001880">
    <property type="protein sequence ID" value="EOY00372.1"/>
    <property type="molecule type" value="Genomic_DNA"/>
</dbReference>
<gene>
    <name evidence="1" type="ORF">TCM_010234</name>
</gene>
<dbReference type="Gramene" id="EOY00372">
    <property type="protein sequence ID" value="EOY00372"/>
    <property type="gene ID" value="TCM_010234"/>
</dbReference>
<evidence type="ECO:0000313" key="1">
    <source>
        <dbReference type="EMBL" id="EOY00372.1"/>
    </source>
</evidence>
<protein>
    <submittedName>
        <fullName evidence="1">Uncharacterized protein</fullName>
    </submittedName>
</protein>
<dbReference type="InParanoid" id="A0A061E7N1"/>
<keyword evidence="2" id="KW-1185">Reference proteome</keyword>
<organism evidence="1 2">
    <name type="scientific">Theobroma cacao</name>
    <name type="common">Cacao</name>
    <name type="synonym">Cocoa</name>
    <dbReference type="NCBI Taxonomy" id="3641"/>
    <lineage>
        <taxon>Eukaryota</taxon>
        <taxon>Viridiplantae</taxon>
        <taxon>Streptophyta</taxon>
        <taxon>Embryophyta</taxon>
        <taxon>Tracheophyta</taxon>
        <taxon>Spermatophyta</taxon>
        <taxon>Magnoliopsida</taxon>
        <taxon>eudicotyledons</taxon>
        <taxon>Gunneridae</taxon>
        <taxon>Pentapetalae</taxon>
        <taxon>rosids</taxon>
        <taxon>malvids</taxon>
        <taxon>Malvales</taxon>
        <taxon>Malvaceae</taxon>
        <taxon>Byttnerioideae</taxon>
        <taxon>Theobroma</taxon>
    </lineage>
</organism>
<accession>A0A061E7N1</accession>
<sequence length="130" mass="14880">MHLFKTRLHDSLYCLGFFILSNYKKTKLIMIGFAGFPKLYNCILSFGSSIKATTFMDENGCAFAVNMVSNLVNKLNKGVREEVENQLSDFSSTTEPDIEIQFISCACSPWLEIMGRTFTWLGLRKWRLCP</sequence>
<evidence type="ECO:0000313" key="2">
    <source>
        <dbReference type="Proteomes" id="UP000026915"/>
    </source>
</evidence>
<dbReference type="HOGENOM" id="CLU_1941888_0_0_1"/>